<evidence type="ECO:0000256" key="1">
    <source>
        <dbReference type="SAM" id="SignalP"/>
    </source>
</evidence>
<dbReference type="InterPro" id="IPR036404">
    <property type="entry name" value="Jacalin-like_lectin_dom_sf"/>
</dbReference>
<dbReference type="Proteomes" id="UP000005238">
    <property type="component" value="Unassembled WGS sequence"/>
</dbReference>
<feature type="domain" description="Jacalin-type lectin" evidence="2">
    <location>
        <begin position="30"/>
        <end position="174"/>
    </location>
</feature>
<dbReference type="AlphaFoldDB" id="H3GUT4"/>
<dbReference type="InterPro" id="IPR001229">
    <property type="entry name" value="Jacalin-like_lectin_dom"/>
</dbReference>
<keyword evidence="4" id="KW-1185">Reference proteome</keyword>
<dbReference type="InParanoid" id="H3GUT4"/>
<dbReference type="VEuPathDB" id="FungiDB:KRP22_2041"/>
<feature type="chain" id="PRO_5003587760" description="Jacalin-type lectin domain-containing protein" evidence="1">
    <location>
        <begin position="20"/>
        <end position="194"/>
    </location>
</feature>
<dbReference type="PROSITE" id="PS51752">
    <property type="entry name" value="JACALIN_LECTIN"/>
    <property type="match status" value="1"/>
</dbReference>
<keyword evidence="1" id="KW-0732">Signal</keyword>
<evidence type="ECO:0000313" key="3">
    <source>
        <dbReference type="EnsemblProtists" id="Phyra81018"/>
    </source>
</evidence>
<dbReference type="HOGENOM" id="CLU_106948_0_0_1"/>
<proteinExistence type="predicted"/>
<dbReference type="Pfam" id="PF01419">
    <property type="entry name" value="Jacalin"/>
    <property type="match status" value="1"/>
</dbReference>
<dbReference type="EnsemblProtists" id="Phyra81018">
    <property type="protein sequence ID" value="Phyra81018"/>
    <property type="gene ID" value="Phyra81018"/>
</dbReference>
<name>H3GUT4_PHYRM</name>
<feature type="signal peptide" evidence="1">
    <location>
        <begin position="1"/>
        <end position="19"/>
    </location>
</feature>
<dbReference type="SMART" id="SM00915">
    <property type="entry name" value="Jacalin"/>
    <property type="match status" value="1"/>
</dbReference>
<reference evidence="4" key="1">
    <citation type="journal article" date="2006" name="Science">
        <title>Phytophthora genome sequences uncover evolutionary origins and mechanisms of pathogenesis.</title>
        <authorList>
            <person name="Tyler B.M."/>
            <person name="Tripathy S."/>
            <person name="Zhang X."/>
            <person name="Dehal P."/>
            <person name="Jiang R.H."/>
            <person name="Aerts A."/>
            <person name="Arredondo F.D."/>
            <person name="Baxter L."/>
            <person name="Bensasson D."/>
            <person name="Beynon J.L."/>
            <person name="Chapman J."/>
            <person name="Damasceno C.M."/>
            <person name="Dorrance A.E."/>
            <person name="Dou D."/>
            <person name="Dickerman A.W."/>
            <person name="Dubchak I.L."/>
            <person name="Garbelotto M."/>
            <person name="Gijzen M."/>
            <person name="Gordon S.G."/>
            <person name="Govers F."/>
            <person name="Grunwald N.J."/>
            <person name="Huang W."/>
            <person name="Ivors K.L."/>
            <person name="Jones R.W."/>
            <person name="Kamoun S."/>
            <person name="Krampis K."/>
            <person name="Lamour K.H."/>
            <person name="Lee M.K."/>
            <person name="McDonald W.H."/>
            <person name="Medina M."/>
            <person name="Meijer H.J."/>
            <person name="Nordberg E.K."/>
            <person name="Maclean D.J."/>
            <person name="Ospina-Giraldo M.D."/>
            <person name="Morris P.F."/>
            <person name="Phuntumart V."/>
            <person name="Putnam N.H."/>
            <person name="Rash S."/>
            <person name="Rose J.K."/>
            <person name="Sakihama Y."/>
            <person name="Salamov A.A."/>
            <person name="Savidor A."/>
            <person name="Scheuring C.F."/>
            <person name="Smith B.M."/>
            <person name="Sobral B.W."/>
            <person name="Terry A."/>
            <person name="Torto-Alalibo T.A."/>
            <person name="Win J."/>
            <person name="Xu Z."/>
            <person name="Zhang H."/>
            <person name="Grigoriev I.V."/>
            <person name="Rokhsar D.S."/>
            <person name="Boore J.L."/>
        </authorList>
    </citation>
    <scope>NUCLEOTIDE SEQUENCE [LARGE SCALE GENOMIC DNA]</scope>
    <source>
        <strain evidence="4">Pr102</strain>
    </source>
</reference>
<accession>H3GUT4</accession>
<reference evidence="3" key="2">
    <citation type="submission" date="2015-06" db="UniProtKB">
        <authorList>
            <consortium name="EnsemblProtists"/>
        </authorList>
    </citation>
    <scope>IDENTIFICATION</scope>
    <source>
        <strain evidence="3">Pr102</strain>
    </source>
</reference>
<evidence type="ECO:0000313" key="4">
    <source>
        <dbReference type="Proteomes" id="UP000005238"/>
    </source>
</evidence>
<dbReference type="OMA" id="EYNTEMS"/>
<dbReference type="EMBL" id="DS566052">
    <property type="status" value="NOT_ANNOTATED_CDS"/>
    <property type="molecule type" value="Genomic_DNA"/>
</dbReference>
<evidence type="ECO:0000259" key="2">
    <source>
        <dbReference type="PROSITE" id="PS51752"/>
    </source>
</evidence>
<organism evidence="3 4">
    <name type="scientific">Phytophthora ramorum</name>
    <name type="common">Sudden oak death agent</name>
    <dbReference type="NCBI Taxonomy" id="164328"/>
    <lineage>
        <taxon>Eukaryota</taxon>
        <taxon>Sar</taxon>
        <taxon>Stramenopiles</taxon>
        <taxon>Oomycota</taxon>
        <taxon>Peronosporomycetes</taxon>
        <taxon>Peronosporales</taxon>
        <taxon>Peronosporaceae</taxon>
        <taxon>Phytophthora</taxon>
    </lineage>
</organism>
<dbReference type="SUPFAM" id="SSF51101">
    <property type="entry name" value="Mannose-binding lectins"/>
    <property type="match status" value="1"/>
</dbReference>
<protein>
    <recommendedName>
        <fullName evidence="2">Jacalin-type lectin domain-containing protein</fullName>
    </recommendedName>
</protein>
<sequence>MKSRAIMLMCQVLVMLALAARSPVAAEYNTEMSEIFGGGSHGALYSDTGFVFPGQKVYSIIISAAERVDGVGIQFSNREGARVEIYHGGDGGERRTYELGSDEYITRMEAHWGKHHGHTRIKYISFTTSAGNTFSGGTQTDNVGKVPAPAGYQLTGFFGSAADEIDSVGAVWTTIAAPLRSLMQWMPSTTRLRD</sequence>
<dbReference type="Gene3D" id="2.100.10.30">
    <property type="entry name" value="Jacalin-like lectin domain"/>
    <property type="match status" value="1"/>
</dbReference>